<evidence type="ECO:0000256" key="7">
    <source>
        <dbReference type="RuleBase" id="RU362081"/>
    </source>
</evidence>
<feature type="region of interest" description="Disordered" evidence="8">
    <location>
        <begin position="27"/>
        <end position="77"/>
    </location>
</feature>
<keyword evidence="7" id="KW-0547">Nucleotide-binding</keyword>
<evidence type="ECO:0000256" key="1">
    <source>
        <dbReference type="ARBA" id="ARBA00004370"/>
    </source>
</evidence>
<dbReference type="InterPro" id="IPR036163">
    <property type="entry name" value="HMA_dom_sf"/>
</dbReference>
<dbReference type="InterPro" id="IPR018303">
    <property type="entry name" value="ATPase_P-typ_P_site"/>
</dbReference>
<name>A0A0D2BA78_9PEZI</name>
<organism evidence="10 11">
    <name type="scientific">Verruconis gallopava</name>
    <dbReference type="NCBI Taxonomy" id="253628"/>
    <lineage>
        <taxon>Eukaryota</taxon>
        <taxon>Fungi</taxon>
        <taxon>Dikarya</taxon>
        <taxon>Ascomycota</taxon>
        <taxon>Pezizomycotina</taxon>
        <taxon>Dothideomycetes</taxon>
        <taxon>Pleosporomycetidae</taxon>
        <taxon>Venturiales</taxon>
        <taxon>Sympoventuriaceae</taxon>
        <taxon>Verruconis</taxon>
    </lineage>
</organism>
<dbReference type="NCBIfam" id="TIGR01525">
    <property type="entry name" value="ATPase-IB_hvy"/>
    <property type="match status" value="1"/>
</dbReference>
<dbReference type="STRING" id="253628.A0A0D2BA78"/>
<dbReference type="Pfam" id="PF00702">
    <property type="entry name" value="Hydrolase"/>
    <property type="match status" value="1"/>
</dbReference>
<dbReference type="SFLD" id="SFLDG00002">
    <property type="entry name" value="C1.7:_P-type_atpase_like"/>
    <property type="match status" value="1"/>
</dbReference>
<comment type="similarity">
    <text evidence="7">Belongs to the cation transport ATPase (P-type) (TC 3.A.3) family. Type IB subfamily.</text>
</comment>
<dbReference type="SUPFAM" id="SSF81665">
    <property type="entry name" value="Calcium ATPase, transmembrane domain M"/>
    <property type="match status" value="1"/>
</dbReference>
<dbReference type="InterPro" id="IPR006121">
    <property type="entry name" value="HMA_dom"/>
</dbReference>
<dbReference type="EMBL" id="KN847531">
    <property type="protein sequence ID" value="KIW08214.1"/>
    <property type="molecule type" value="Genomic_DNA"/>
</dbReference>
<dbReference type="GO" id="GO:0030003">
    <property type="term" value="P:intracellular monoatomic cation homeostasis"/>
    <property type="evidence" value="ECO:0007669"/>
    <property type="project" value="UniProtKB-ARBA"/>
</dbReference>
<dbReference type="SFLD" id="SFLDF00027">
    <property type="entry name" value="p-type_atpase"/>
    <property type="match status" value="1"/>
</dbReference>
<feature type="transmembrane region" description="Helical" evidence="7">
    <location>
        <begin position="593"/>
        <end position="614"/>
    </location>
</feature>
<feature type="domain" description="HMA" evidence="9">
    <location>
        <begin position="346"/>
        <end position="413"/>
    </location>
</feature>
<sequence>MDKSDLFNEGKRQSGCCAAAVAQKQEQFEDCGMKSSSKSIRSPELHSGSSEAPVEEQKSPFFGPGDTENGADRRGSASVQDKINIADQLSTMTKTIATSQCGRSCCSKSVGFKTKTRIKSSETIVTTEEFRTTDGQEETCQLENPNLSIAAGEFSCNEDKLEKHAPERAAIESGEDEDLECCAGKKKPCCNESCIDRILAGERKNYMENGQTTLARATLAPSTSYDANQYCPNGISTRQFYQDLLKSLGCLCRTLKSRGEPPCCAPPLRSSPETFRATTVDLPGNRMGQRQCRKKLTTASLASCALADHPCAGSCCETEEPNPVKASSTELELGAAHLEGGFSKSTHVALSVSGMTCVGCENKLQRSLASIKAIRNLRTSLILCRAEFDLDLRSESVASVIRQIERMTEFKVEEIRQEGSEIEVCPPDTRAFVQQELPKGVLAIEAVDKTTAKIRFDSSVVGARNLIEHSFGRPLKLAPIKPDPGLTAGSKHVRHVGVMTLLSTMLTIPVLLLAWAPVHAHPVVSGSVSLALATVVQLAIAGPFYPTALKSLIFSRMIEMDLLIVISTSAAYIFSVVSFGYTVANKPLATGEFFETSTLLVTLIMVGRFVSALARQKAVESVSVRSLQTPTAVIVNEQDSSKREIDARLLQYGDLICVAPETRVPTDGTVVSGTSVTDESMITGESSPVAKQPGSTVIAGSVNGSGVLNIRLNRLPDSNTISAIATMVDEAKLSKPKIQDVADKFARYFVPIAIAIGMIVFLIWIAVGIKVRGYNSSRAVIEALTYGITLIILSCPCAIGLAVPMVIMIASGVAAKHGFIFKNATTIEVARKITHVVFDKTGTLTQGKMKVTASKYFETDEVDRVTTAGAVLSLLSSVKHPVAIAVRNYLEDHTTPHIAAFDVIALPGKGVEGNISGRSVKAGNSRWLGLSGRPEVQDYLSQGYTTFCVTVDNHLAALFGLEDVLRPDAARTVSGLQQRGILVSIVSGDDEGPVSALSRRLGITSYKSRCTPGDKREFMKDLNALGKSTTVFCGDGTNDAVALAQATIGVHVNEGTDVAQGAADVVLVRSSLKDLLTLIDLSKAAMWRITLNFGWAFAYNAIAILLGSGVLANARIPPQFAGLGELVSVLPVIAIAVQLRWASFQKPD</sequence>
<keyword evidence="3 7" id="KW-0479">Metal-binding</keyword>
<keyword evidence="6 7" id="KW-0472">Membrane</keyword>
<feature type="transmembrane region" description="Helical" evidence="7">
    <location>
        <begin position="528"/>
        <end position="548"/>
    </location>
</feature>
<dbReference type="Pfam" id="PF24534">
    <property type="entry name" value="HMA_PCA1"/>
    <property type="match status" value="1"/>
</dbReference>
<dbReference type="GO" id="GO:0019829">
    <property type="term" value="F:ATPase-coupled monoatomic cation transmembrane transporter activity"/>
    <property type="evidence" value="ECO:0007669"/>
    <property type="project" value="InterPro"/>
</dbReference>
<evidence type="ECO:0000256" key="6">
    <source>
        <dbReference type="ARBA" id="ARBA00023136"/>
    </source>
</evidence>
<evidence type="ECO:0000259" key="9">
    <source>
        <dbReference type="PROSITE" id="PS50846"/>
    </source>
</evidence>
<dbReference type="NCBIfam" id="TIGR01494">
    <property type="entry name" value="ATPase_P-type"/>
    <property type="match status" value="2"/>
</dbReference>
<dbReference type="GO" id="GO:0046872">
    <property type="term" value="F:metal ion binding"/>
    <property type="evidence" value="ECO:0007669"/>
    <property type="project" value="UniProtKB-KW"/>
</dbReference>
<dbReference type="InterPro" id="IPR044492">
    <property type="entry name" value="P_typ_ATPase_HD_dom"/>
</dbReference>
<dbReference type="InterPro" id="IPR023298">
    <property type="entry name" value="ATPase_P-typ_TM_dom_sf"/>
</dbReference>
<keyword evidence="11" id="KW-1185">Reference proteome</keyword>
<dbReference type="Proteomes" id="UP000053259">
    <property type="component" value="Unassembled WGS sequence"/>
</dbReference>
<dbReference type="PRINTS" id="PR00119">
    <property type="entry name" value="CATATPASE"/>
</dbReference>
<dbReference type="GO" id="GO:0016020">
    <property type="term" value="C:membrane"/>
    <property type="evidence" value="ECO:0007669"/>
    <property type="project" value="UniProtKB-SubCell"/>
</dbReference>
<dbReference type="FunCoup" id="A0A0D2BA78">
    <property type="interactions" value="18"/>
</dbReference>
<evidence type="ECO:0000256" key="8">
    <source>
        <dbReference type="SAM" id="MobiDB-lite"/>
    </source>
</evidence>
<dbReference type="FunFam" id="2.70.150.10:FF:000002">
    <property type="entry name" value="Copper-transporting ATPase 1, putative"/>
    <property type="match status" value="1"/>
</dbReference>
<dbReference type="CDD" id="cd00371">
    <property type="entry name" value="HMA"/>
    <property type="match status" value="1"/>
</dbReference>
<dbReference type="GeneID" id="27309115"/>
<dbReference type="InterPro" id="IPR008250">
    <property type="entry name" value="ATPase_P-typ_transduc_dom_A_sf"/>
</dbReference>
<feature type="transmembrane region" description="Helical" evidence="7">
    <location>
        <begin position="1120"/>
        <end position="1142"/>
    </location>
</feature>
<feature type="transmembrane region" description="Helical" evidence="7">
    <location>
        <begin position="745"/>
        <end position="767"/>
    </location>
</feature>
<dbReference type="GO" id="GO:0016887">
    <property type="term" value="F:ATP hydrolysis activity"/>
    <property type="evidence" value="ECO:0007669"/>
    <property type="project" value="InterPro"/>
</dbReference>
<dbReference type="SUPFAM" id="SSF55008">
    <property type="entry name" value="HMA, heavy metal-associated domain"/>
    <property type="match status" value="1"/>
</dbReference>
<dbReference type="PRINTS" id="PR00943">
    <property type="entry name" value="CUATPASE"/>
</dbReference>
<dbReference type="Gene3D" id="2.70.150.10">
    <property type="entry name" value="Calcium-transporting ATPase, cytoplasmic transduction domain A"/>
    <property type="match status" value="1"/>
</dbReference>
<feature type="transmembrane region" description="Helical" evidence="7">
    <location>
        <begin position="1093"/>
        <end position="1114"/>
    </location>
</feature>
<keyword evidence="2 7" id="KW-0812">Transmembrane</keyword>
<dbReference type="SFLD" id="SFLDS00003">
    <property type="entry name" value="Haloacid_Dehalogenase"/>
    <property type="match status" value="1"/>
</dbReference>
<keyword evidence="7" id="KW-0067">ATP-binding</keyword>
<dbReference type="InterPro" id="IPR036412">
    <property type="entry name" value="HAD-like_sf"/>
</dbReference>
<evidence type="ECO:0000313" key="10">
    <source>
        <dbReference type="EMBL" id="KIW08214.1"/>
    </source>
</evidence>
<dbReference type="SUPFAM" id="SSF81653">
    <property type="entry name" value="Calcium ATPase, transduction domain A"/>
    <property type="match status" value="1"/>
</dbReference>
<dbReference type="Pfam" id="PF00403">
    <property type="entry name" value="HMA"/>
    <property type="match status" value="1"/>
</dbReference>
<feature type="transmembrane region" description="Helical" evidence="7">
    <location>
        <begin position="496"/>
        <end position="516"/>
    </location>
</feature>
<dbReference type="InParanoid" id="A0A0D2BA78"/>
<dbReference type="AlphaFoldDB" id="A0A0D2BA78"/>
<dbReference type="Gene3D" id="3.40.50.1000">
    <property type="entry name" value="HAD superfamily/HAD-like"/>
    <property type="match status" value="1"/>
</dbReference>
<dbReference type="InterPro" id="IPR023214">
    <property type="entry name" value="HAD_sf"/>
</dbReference>
<dbReference type="InterPro" id="IPR023299">
    <property type="entry name" value="ATPase_P-typ_cyto_dom_N"/>
</dbReference>
<dbReference type="SUPFAM" id="SSF56784">
    <property type="entry name" value="HAD-like"/>
    <property type="match status" value="1"/>
</dbReference>
<dbReference type="PROSITE" id="PS00154">
    <property type="entry name" value="ATPASE_E1_E2"/>
    <property type="match status" value="1"/>
</dbReference>
<reference evidence="10 11" key="1">
    <citation type="submission" date="2015-01" db="EMBL/GenBank/DDBJ databases">
        <title>The Genome Sequence of Ochroconis gallopava CBS43764.</title>
        <authorList>
            <consortium name="The Broad Institute Genomics Platform"/>
            <person name="Cuomo C."/>
            <person name="de Hoog S."/>
            <person name="Gorbushina A."/>
            <person name="Stielow B."/>
            <person name="Teixiera M."/>
            <person name="Abouelleil A."/>
            <person name="Chapman S.B."/>
            <person name="Priest M."/>
            <person name="Young S.K."/>
            <person name="Wortman J."/>
            <person name="Nusbaum C."/>
            <person name="Birren B."/>
        </authorList>
    </citation>
    <scope>NUCLEOTIDE SEQUENCE [LARGE SCALE GENOMIC DNA]</scope>
    <source>
        <strain evidence="10 11">CBS 43764</strain>
    </source>
</reference>
<dbReference type="Gene3D" id="3.30.70.100">
    <property type="match status" value="1"/>
</dbReference>
<protein>
    <submittedName>
        <fullName evidence="10">Copper-translocating P-type ATPase</fullName>
    </submittedName>
</protein>
<feature type="transmembrane region" description="Helical" evidence="7">
    <location>
        <begin position="787"/>
        <end position="813"/>
    </location>
</feature>
<dbReference type="Gene3D" id="3.40.1110.10">
    <property type="entry name" value="Calcium-transporting ATPase, cytoplasmic domain N"/>
    <property type="match status" value="1"/>
</dbReference>
<dbReference type="Pfam" id="PF00122">
    <property type="entry name" value="E1-E2_ATPase"/>
    <property type="match status" value="1"/>
</dbReference>
<dbReference type="GO" id="GO:0005524">
    <property type="term" value="F:ATP binding"/>
    <property type="evidence" value="ECO:0007669"/>
    <property type="project" value="UniProtKB-UniRule"/>
</dbReference>
<dbReference type="RefSeq" id="XP_016218083.1">
    <property type="nucleotide sequence ID" value="XM_016353988.1"/>
</dbReference>
<dbReference type="PANTHER" id="PTHR46594">
    <property type="entry name" value="P-TYPE CATION-TRANSPORTING ATPASE"/>
    <property type="match status" value="1"/>
</dbReference>
<dbReference type="PROSITE" id="PS50846">
    <property type="entry name" value="HMA_2"/>
    <property type="match status" value="1"/>
</dbReference>
<feature type="transmembrane region" description="Helical" evidence="7">
    <location>
        <begin position="560"/>
        <end position="581"/>
    </location>
</feature>
<evidence type="ECO:0000256" key="2">
    <source>
        <dbReference type="ARBA" id="ARBA00022692"/>
    </source>
</evidence>
<evidence type="ECO:0000256" key="5">
    <source>
        <dbReference type="ARBA" id="ARBA00022989"/>
    </source>
</evidence>
<dbReference type="NCBIfam" id="TIGR01511">
    <property type="entry name" value="ATPase-IB1_Cu"/>
    <property type="match status" value="1"/>
</dbReference>
<evidence type="ECO:0000313" key="11">
    <source>
        <dbReference type="Proteomes" id="UP000053259"/>
    </source>
</evidence>
<gene>
    <name evidence="10" type="ORF">PV09_01142</name>
</gene>
<dbReference type="InterPro" id="IPR027256">
    <property type="entry name" value="P-typ_ATPase_IB"/>
</dbReference>
<keyword evidence="5 7" id="KW-1133">Transmembrane helix</keyword>
<keyword evidence="4" id="KW-1278">Translocase</keyword>
<dbReference type="HOGENOM" id="CLU_001771_0_0_1"/>
<dbReference type="InterPro" id="IPR059000">
    <property type="entry name" value="ATPase_P-type_domA"/>
</dbReference>
<comment type="subcellular location">
    <subcellularLocation>
        <location evidence="1 7">Membrane</location>
    </subcellularLocation>
</comment>
<evidence type="ECO:0000256" key="4">
    <source>
        <dbReference type="ARBA" id="ARBA00022967"/>
    </source>
</evidence>
<dbReference type="PANTHER" id="PTHR46594:SF4">
    <property type="entry name" value="P-TYPE CATION-TRANSPORTING ATPASE"/>
    <property type="match status" value="1"/>
</dbReference>
<dbReference type="InterPro" id="IPR056236">
    <property type="entry name" value="HMA_PCA1"/>
</dbReference>
<evidence type="ECO:0000256" key="3">
    <source>
        <dbReference type="ARBA" id="ARBA00022723"/>
    </source>
</evidence>
<dbReference type="InterPro" id="IPR001757">
    <property type="entry name" value="P_typ_ATPase"/>
</dbReference>
<dbReference type="VEuPathDB" id="FungiDB:PV09_01142"/>
<proteinExistence type="inferred from homology"/>
<accession>A0A0D2BA78</accession>
<dbReference type="OrthoDB" id="432719at2759"/>